<dbReference type="Pfam" id="PF26138">
    <property type="entry name" value="DUF8040"/>
    <property type="match status" value="1"/>
</dbReference>
<dbReference type="OrthoDB" id="3853825at2759"/>
<dbReference type="AlphaFoldDB" id="A0A9P9DVE2"/>
<name>A0A9P9DVE2_9PLEO</name>
<organism evidence="2 3">
    <name type="scientific">Dendryphion nanum</name>
    <dbReference type="NCBI Taxonomy" id="256645"/>
    <lineage>
        <taxon>Eukaryota</taxon>
        <taxon>Fungi</taxon>
        <taxon>Dikarya</taxon>
        <taxon>Ascomycota</taxon>
        <taxon>Pezizomycotina</taxon>
        <taxon>Dothideomycetes</taxon>
        <taxon>Pleosporomycetidae</taxon>
        <taxon>Pleosporales</taxon>
        <taxon>Torulaceae</taxon>
        <taxon>Dendryphion</taxon>
    </lineage>
</organism>
<evidence type="ECO:0000313" key="2">
    <source>
        <dbReference type="EMBL" id="KAH7126909.1"/>
    </source>
</evidence>
<keyword evidence="3" id="KW-1185">Reference proteome</keyword>
<dbReference type="EMBL" id="JAGMWT010000006">
    <property type="protein sequence ID" value="KAH7126909.1"/>
    <property type="molecule type" value="Genomic_DNA"/>
</dbReference>
<dbReference type="InterPro" id="IPR058353">
    <property type="entry name" value="DUF8040"/>
</dbReference>
<feature type="domain" description="DUF8040" evidence="1">
    <location>
        <begin position="5"/>
        <end position="98"/>
    </location>
</feature>
<gene>
    <name evidence="2" type="ORF">B0J11DRAFT_289350</name>
</gene>
<accession>A0A9P9DVE2</accession>
<evidence type="ECO:0000313" key="3">
    <source>
        <dbReference type="Proteomes" id="UP000700596"/>
    </source>
</evidence>
<sequence>MAVSGSTGADRARYLLNGIPDRFNEFCHMDQFTFVQLADWIVENVESSTAEQAISIEESLFVFLDIIAQGNSFKSTAYGWNHDVKMTQTIFLNVLNALKTLGEKEELSPDCPPYTATKSRWRILKAWRAGKTRMDGLVKVGDDNGDGLEIPQEKIIEAITALNNFIHERKEC</sequence>
<evidence type="ECO:0000259" key="1">
    <source>
        <dbReference type="Pfam" id="PF26138"/>
    </source>
</evidence>
<reference evidence="2" key="1">
    <citation type="journal article" date="2021" name="Nat. Commun.">
        <title>Genetic determinants of endophytism in the Arabidopsis root mycobiome.</title>
        <authorList>
            <person name="Mesny F."/>
            <person name="Miyauchi S."/>
            <person name="Thiergart T."/>
            <person name="Pickel B."/>
            <person name="Atanasova L."/>
            <person name="Karlsson M."/>
            <person name="Huettel B."/>
            <person name="Barry K.W."/>
            <person name="Haridas S."/>
            <person name="Chen C."/>
            <person name="Bauer D."/>
            <person name="Andreopoulos W."/>
            <person name="Pangilinan J."/>
            <person name="LaButti K."/>
            <person name="Riley R."/>
            <person name="Lipzen A."/>
            <person name="Clum A."/>
            <person name="Drula E."/>
            <person name="Henrissat B."/>
            <person name="Kohler A."/>
            <person name="Grigoriev I.V."/>
            <person name="Martin F.M."/>
            <person name="Hacquard S."/>
        </authorList>
    </citation>
    <scope>NUCLEOTIDE SEQUENCE</scope>
    <source>
        <strain evidence="2">MPI-CAGE-CH-0243</strain>
    </source>
</reference>
<proteinExistence type="predicted"/>
<comment type="caution">
    <text evidence="2">The sequence shown here is derived from an EMBL/GenBank/DDBJ whole genome shotgun (WGS) entry which is preliminary data.</text>
</comment>
<protein>
    <recommendedName>
        <fullName evidence="1">DUF8040 domain-containing protein</fullName>
    </recommendedName>
</protein>
<dbReference type="Proteomes" id="UP000700596">
    <property type="component" value="Unassembled WGS sequence"/>
</dbReference>